<dbReference type="Proteomes" id="UP001163603">
    <property type="component" value="Chromosome 10"/>
</dbReference>
<dbReference type="EMBL" id="CM047745">
    <property type="protein sequence ID" value="KAJ0024763.1"/>
    <property type="molecule type" value="Genomic_DNA"/>
</dbReference>
<protein>
    <submittedName>
        <fullName evidence="1">Uncharacterized protein</fullName>
    </submittedName>
</protein>
<organism evidence="1 2">
    <name type="scientific">Pistacia integerrima</name>
    <dbReference type="NCBI Taxonomy" id="434235"/>
    <lineage>
        <taxon>Eukaryota</taxon>
        <taxon>Viridiplantae</taxon>
        <taxon>Streptophyta</taxon>
        <taxon>Embryophyta</taxon>
        <taxon>Tracheophyta</taxon>
        <taxon>Spermatophyta</taxon>
        <taxon>Magnoliopsida</taxon>
        <taxon>eudicotyledons</taxon>
        <taxon>Gunneridae</taxon>
        <taxon>Pentapetalae</taxon>
        <taxon>rosids</taxon>
        <taxon>malvids</taxon>
        <taxon>Sapindales</taxon>
        <taxon>Anacardiaceae</taxon>
        <taxon>Pistacia</taxon>
    </lineage>
</organism>
<name>A0ACC0XW32_9ROSI</name>
<proteinExistence type="predicted"/>
<reference evidence="2" key="1">
    <citation type="journal article" date="2023" name="G3 (Bethesda)">
        <title>Genome assembly and association tests identify interacting loci associated with vigor, precocity, and sex in interspecific pistachio rootstocks.</title>
        <authorList>
            <person name="Palmer W."/>
            <person name="Jacygrad E."/>
            <person name="Sagayaradj S."/>
            <person name="Cavanaugh K."/>
            <person name="Han R."/>
            <person name="Bertier L."/>
            <person name="Beede B."/>
            <person name="Kafkas S."/>
            <person name="Golino D."/>
            <person name="Preece J."/>
            <person name="Michelmore R."/>
        </authorList>
    </citation>
    <scope>NUCLEOTIDE SEQUENCE [LARGE SCALE GENOMIC DNA]</scope>
</reference>
<evidence type="ECO:0000313" key="2">
    <source>
        <dbReference type="Proteomes" id="UP001163603"/>
    </source>
</evidence>
<gene>
    <name evidence="1" type="ORF">Pint_08847</name>
</gene>
<evidence type="ECO:0000313" key="1">
    <source>
        <dbReference type="EMBL" id="KAJ0024763.1"/>
    </source>
</evidence>
<sequence>MALSTIATLTRLSACSSYSPSLKLKYIFSRRITYTISAKTQRHQSCKIMASSTTSVPEVPSPLQDKITAPYGSWKSPITAEVVSGSSKRLGGTAVDGHGHLIWLESRPTESGRAVLVKEPEKEGGEPIDITPKEFAVRTTAQEYGGGAFRIFGDTVIFSNYKDQRLYKQSIASKDSSPVPITPDYGGPLVRYADGVFDSHFNRYVTIIEDHREDGLNPTTAIASIGLNDQNIQEPKILVRGSDFYAFPRMDPRGERMAWIEWHHPNMPWDKAELWVGYISEKGDVYKRVCVAGCDPTIVESPTEPKWSSKGELLFVTDRKNGYWNLYKWIESNNEVLSIYSLDAEFSRPLWVFGTNSYEIIESNGEKNLIACSYRQHGRSYLGVLDDAEGSLSLLDIPFTDIDNITPGNHCLYIEGASAVQPSSVAKVTLDGHKLKAIDFNIVWSSSPDSLKYKSYFSLPELIEFPTEIPGQKAYAYYYPPSNPSYQAAQEEKPPLLLKSHGLFFKNLKPFNQ</sequence>
<accession>A0ACC0XW32</accession>
<keyword evidence="2" id="KW-1185">Reference proteome</keyword>
<comment type="caution">
    <text evidence="1">The sequence shown here is derived from an EMBL/GenBank/DDBJ whole genome shotgun (WGS) entry which is preliminary data.</text>
</comment>